<name>A0ABR2UIB3_9PEZI</name>
<protein>
    <submittedName>
        <fullName evidence="1">Uncharacterized protein</fullName>
    </submittedName>
</protein>
<dbReference type="Proteomes" id="UP001408356">
    <property type="component" value="Unassembled WGS sequence"/>
</dbReference>
<evidence type="ECO:0000313" key="1">
    <source>
        <dbReference type="EMBL" id="KAK9414252.1"/>
    </source>
</evidence>
<evidence type="ECO:0000313" key="2">
    <source>
        <dbReference type="Proteomes" id="UP001408356"/>
    </source>
</evidence>
<organism evidence="1 2">
    <name type="scientific">Seiridium unicorne</name>
    <dbReference type="NCBI Taxonomy" id="138068"/>
    <lineage>
        <taxon>Eukaryota</taxon>
        <taxon>Fungi</taxon>
        <taxon>Dikarya</taxon>
        <taxon>Ascomycota</taxon>
        <taxon>Pezizomycotina</taxon>
        <taxon>Sordariomycetes</taxon>
        <taxon>Xylariomycetidae</taxon>
        <taxon>Amphisphaeriales</taxon>
        <taxon>Sporocadaceae</taxon>
        <taxon>Seiridium</taxon>
    </lineage>
</organism>
<proteinExistence type="predicted"/>
<sequence>MEHGLSAKCKVQIECYGQLDVTDTFQMGTLVEDFAR</sequence>
<accession>A0ABR2UIB3</accession>
<comment type="caution">
    <text evidence="1">The sequence shown here is derived from an EMBL/GenBank/DDBJ whole genome shotgun (WGS) entry which is preliminary data.</text>
</comment>
<keyword evidence="2" id="KW-1185">Reference proteome</keyword>
<dbReference type="EMBL" id="JARVKF010000429">
    <property type="protein sequence ID" value="KAK9414252.1"/>
    <property type="molecule type" value="Genomic_DNA"/>
</dbReference>
<reference evidence="1 2" key="1">
    <citation type="journal article" date="2024" name="J. Plant Pathol.">
        <title>Sequence and assembly of the genome of Seiridium unicorne, isolate CBS 538.82, causal agent of cypress canker disease.</title>
        <authorList>
            <person name="Scali E."/>
            <person name="Rocca G.D."/>
            <person name="Danti R."/>
            <person name="Garbelotto M."/>
            <person name="Barberini S."/>
            <person name="Baroncelli R."/>
            <person name="Emiliani G."/>
        </authorList>
    </citation>
    <scope>NUCLEOTIDE SEQUENCE [LARGE SCALE GENOMIC DNA]</scope>
    <source>
        <strain evidence="1 2">BM-138-508</strain>
    </source>
</reference>
<gene>
    <name evidence="1" type="ORF">SUNI508_02351</name>
</gene>